<keyword evidence="3" id="KW-1185">Reference proteome</keyword>
<reference evidence="3" key="1">
    <citation type="submission" date="2017-04" db="EMBL/GenBank/DDBJ databases">
        <authorList>
            <person name="Varghese N."/>
            <person name="Submissions S."/>
        </authorList>
    </citation>
    <scope>NUCLEOTIDE SEQUENCE [LARGE SCALE GENOMIC DNA]</scope>
    <source>
        <strain evidence="3">Dd16</strain>
    </source>
</reference>
<dbReference type="OrthoDB" id="9797746at2"/>
<feature type="transmembrane region" description="Helical" evidence="1">
    <location>
        <begin position="16"/>
        <end position="36"/>
    </location>
</feature>
<dbReference type="EMBL" id="LT840185">
    <property type="protein sequence ID" value="SMF70636.1"/>
    <property type="molecule type" value="Genomic_DNA"/>
</dbReference>
<keyword evidence="1" id="KW-0812">Transmembrane</keyword>
<dbReference type="Proteomes" id="UP000192934">
    <property type="component" value="Chromosome I"/>
</dbReference>
<evidence type="ECO:0000313" key="2">
    <source>
        <dbReference type="EMBL" id="SMF70636.1"/>
    </source>
</evidence>
<accession>A0A1X7GJB3</accession>
<dbReference type="RefSeq" id="WP_085218568.1">
    <property type="nucleotide sequence ID" value="NZ_LT840185.1"/>
</dbReference>
<keyword evidence="1" id="KW-1133">Transmembrane helix</keyword>
<protein>
    <submittedName>
        <fullName evidence="2">Uncharacterized protein</fullName>
    </submittedName>
</protein>
<proteinExistence type="predicted"/>
<dbReference type="STRING" id="941907.SAMN06295910_1918"/>
<organism evidence="2 3">
    <name type="scientific">Allosphingosinicella indica</name>
    <dbReference type="NCBI Taxonomy" id="941907"/>
    <lineage>
        <taxon>Bacteria</taxon>
        <taxon>Pseudomonadati</taxon>
        <taxon>Pseudomonadota</taxon>
        <taxon>Alphaproteobacteria</taxon>
        <taxon>Sphingomonadales</taxon>
        <taxon>Sphingomonadaceae</taxon>
        <taxon>Allosphingosinicella</taxon>
    </lineage>
</organism>
<keyword evidence="1" id="KW-0472">Membrane</keyword>
<sequence>MAAVEPTLLGIPAGDWLAAAGGIIGVILTVIATLWIERRKGAQIKKPFRRAVVELSVALKRVIEPRIWADCGSEAVNEVIINQQVLMQILQRYDFARSLYKTYDLDVWDAVRALDMQIDASKPLLEKELHIMSTVSNHQSVFDINQENVSSAAYLMAFECDRVMREMKLI</sequence>
<gene>
    <name evidence="2" type="ORF">SAMN06295910_1918</name>
</gene>
<evidence type="ECO:0000256" key="1">
    <source>
        <dbReference type="SAM" id="Phobius"/>
    </source>
</evidence>
<evidence type="ECO:0000313" key="3">
    <source>
        <dbReference type="Proteomes" id="UP000192934"/>
    </source>
</evidence>
<dbReference type="AlphaFoldDB" id="A0A1X7GJB3"/>
<name>A0A1X7GJB3_9SPHN</name>